<evidence type="ECO:0000313" key="3">
    <source>
        <dbReference type="Proteomes" id="UP000316196"/>
    </source>
</evidence>
<feature type="region of interest" description="Disordered" evidence="1">
    <location>
        <begin position="15"/>
        <end position="77"/>
    </location>
</feature>
<proteinExistence type="predicted"/>
<name>A0A542ZBS5_9ACTN</name>
<reference evidence="2 3" key="1">
    <citation type="submission" date="2019-06" db="EMBL/GenBank/DDBJ databases">
        <title>Sequencing the genomes of 1000 actinobacteria strains.</title>
        <authorList>
            <person name="Klenk H.-P."/>
        </authorList>
    </citation>
    <scope>NUCLEOTIDE SEQUENCE [LARGE SCALE GENOMIC DNA]</scope>
    <source>
        <strain evidence="2 3">DSM 8251</strain>
    </source>
</reference>
<accession>A0A542ZBS5</accession>
<organism evidence="2 3">
    <name type="scientific">Propioniferax innocua</name>
    <dbReference type="NCBI Taxonomy" id="1753"/>
    <lineage>
        <taxon>Bacteria</taxon>
        <taxon>Bacillati</taxon>
        <taxon>Actinomycetota</taxon>
        <taxon>Actinomycetes</taxon>
        <taxon>Propionibacteriales</taxon>
        <taxon>Propionibacteriaceae</taxon>
        <taxon>Propioniferax</taxon>
    </lineage>
</organism>
<dbReference type="PROSITE" id="PS51257">
    <property type="entry name" value="PROKAR_LIPOPROTEIN"/>
    <property type="match status" value="1"/>
</dbReference>
<evidence type="ECO:0000313" key="2">
    <source>
        <dbReference type="EMBL" id="TQL57721.1"/>
    </source>
</evidence>
<comment type="caution">
    <text evidence="2">The sequence shown here is derived from an EMBL/GenBank/DDBJ whole genome shotgun (WGS) entry which is preliminary data.</text>
</comment>
<gene>
    <name evidence="2" type="ORF">FB460_1561</name>
</gene>
<evidence type="ECO:0000256" key="1">
    <source>
        <dbReference type="SAM" id="MobiDB-lite"/>
    </source>
</evidence>
<dbReference type="Proteomes" id="UP000316196">
    <property type="component" value="Unassembled WGS sequence"/>
</dbReference>
<protein>
    <recommendedName>
        <fullName evidence="4">PknH-like protein</fullName>
    </recommendedName>
</protein>
<sequence>MRRGLLAAVAAAAVTATGCGGSGEPTEDPSMPPPPTSEVSYEPGAEETDTGPQEPRPTGDLESPLATASGPLTEDSLPQQVLDYRGDASAARQIGAPNGTWVAETEGPVASFEALPACGDMQEAVDAPAANHALAGAYIDPDGNLGMAVTMQFPDADAAGTWFGLFTERLQQCGPDGATPVSDLMATENEATYRRNLDVMYTEVAITEVDRVLLIGLGEKVDHAPMMAAAHDAIGR</sequence>
<evidence type="ECO:0008006" key="4">
    <source>
        <dbReference type="Google" id="ProtNLM"/>
    </source>
</evidence>
<dbReference type="AlphaFoldDB" id="A0A542ZBS5"/>
<dbReference type="EMBL" id="VFOR01000002">
    <property type="protein sequence ID" value="TQL57721.1"/>
    <property type="molecule type" value="Genomic_DNA"/>
</dbReference>
<keyword evidence="3" id="KW-1185">Reference proteome</keyword>